<dbReference type="GO" id="GO:0016567">
    <property type="term" value="P:protein ubiquitination"/>
    <property type="evidence" value="ECO:0007669"/>
    <property type="project" value="UniProtKB-ARBA"/>
</dbReference>
<feature type="compositionally biased region" description="Pro residues" evidence="29">
    <location>
        <begin position="4833"/>
        <end position="4849"/>
    </location>
</feature>
<dbReference type="OMA" id="TTWDEHV"/>
<evidence type="ECO:0000313" key="32">
    <source>
        <dbReference type="EnsemblMetazoa" id="CapteP223860"/>
    </source>
</evidence>
<feature type="compositionally biased region" description="Basic and acidic residues" evidence="29">
    <location>
        <begin position="1134"/>
        <end position="1149"/>
    </location>
</feature>
<feature type="domain" description="UBC core" evidence="30">
    <location>
        <begin position="4510"/>
        <end position="4677"/>
    </location>
</feature>
<evidence type="ECO:0000256" key="26">
    <source>
        <dbReference type="ARBA" id="ARBA00075349"/>
    </source>
</evidence>
<keyword evidence="10" id="KW-0808">Transferase</keyword>
<reference evidence="33" key="1">
    <citation type="submission" date="2012-12" db="EMBL/GenBank/DDBJ databases">
        <authorList>
            <person name="Hellsten U."/>
            <person name="Grimwood J."/>
            <person name="Chapman J.A."/>
            <person name="Shapiro H."/>
            <person name="Aerts A."/>
            <person name="Otillar R.P."/>
            <person name="Terry A.Y."/>
            <person name="Boore J.L."/>
            <person name="Simakov O."/>
            <person name="Marletaz F."/>
            <person name="Cho S.-J."/>
            <person name="Edsinger-Gonzales E."/>
            <person name="Havlak P."/>
            <person name="Kuo D.-H."/>
            <person name="Larsson T."/>
            <person name="Lv J."/>
            <person name="Arendt D."/>
            <person name="Savage R."/>
            <person name="Osoegawa K."/>
            <person name="de Jong P."/>
            <person name="Lindberg D.R."/>
            <person name="Seaver E.C."/>
            <person name="Weisblat D.A."/>
            <person name="Putnam N.H."/>
            <person name="Grigoriev I.V."/>
            <person name="Rokhsar D.S."/>
        </authorList>
    </citation>
    <scope>NUCLEOTIDE SEQUENCE</scope>
    <source>
        <strain evidence="33">I ESC-2004</strain>
    </source>
</reference>
<dbReference type="InterPro" id="IPR016135">
    <property type="entry name" value="UBQ-conjugating_enzyme/RWD"/>
</dbReference>
<reference evidence="32" key="3">
    <citation type="submission" date="2015-06" db="UniProtKB">
        <authorList>
            <consortium name="EnsemblMetazoa"/>
        </authorList>
    </citation>
    <scope>IDENTIFICATION</scope>
</reference>
<evidence type="ECO:0000313" key="33">
    <source>
        <dbReference type="Proteomes" id="UP000014760"/>
    </source>
</evidence>
<feature type="compositionally biased region" description="Polar residues" evidence="29">
    <location>
        <begin position="2920"/>
        <end position="2949"/>
    </location>
</feature>
<feature type="region of interest" description="Disordered" evidence="29">
    <location>
        <begin position="2378"/>
        <end position="2407"/>
    </location>
</feature>
<dbReference type="GO" id="GO:0005634">
    <property type="term" value="C:nucleus"/>
    <property type="evidence" value="ECO:0007669"/>
    <property type="project" value="TreeGrafter"/>
</dbReference>
<reference evidence="31 33" key="2">
    <citation type="journal article" date="2013" name="Nature">
        <title>Insights into bilaterian evolution from three spiralian genomes.</title>
        <authorList>
            <person name="Simakov O."/>
            <person name="Marletaz F."/>
            <person name="Cho S.J."/>
            <person name="Edsinger-Gonzales E."/>
            <person name="Havlak P."/>
            <person name="Hellsten U."/>
            <person name="Kuo D.H."/>
            <person name="Larsson T."/>
            <person name="Lv J."/>
            <person name="Arendt D."/>
            <person name="Savage R."/>
            <person name="Osoegawa K."/>
            <person name="de Jong P."/>
            <person name="Grimwood J."/>
            <person name="Chapman J.A."/>
            <person name="Shapiro H."/>
            <person name="Aerts A."/>
            <person name="Otillar R.P."/>
            <person name="Terry A.Y."/>
            <person name="Boore J.L."/>
            <person name="Grigoriev I.V."/>
            <person name="Lindberg D.R."/>
            <person name="Seaver E.C."/>
            <person name="Weisblat D.A."/>
            <person name="Putnam N.H."/>
            <person name="Rokhsar D.S."/>
        </authorList>
    </citation>
    <scope>NUCLEOTIDE SEQUENCE</scope>
    <source>
        <strain evidence="31 33">I ESC-2004</strain>
    </source>
</reference>
<keyword evidence="18" id="KW-0862">Zinc</keyword>
<keyword evidence="20" id="KW-0333">Golgi apparatus</keyword>
<evidence type="ECO:0000256" key="7">
    <source>
        <dbReference type="ARBA" id="ARBA00022553"/>
    </source>
</evidence>
<dbReference type="Pfam" id="PF12356">
    <property type="entry name" value="BIRC6"/>
    <property type="match status" value="1"/>
</dbReference>
<keyword evidence="23" id="KW-0131">Cell cycle</keyword>
<dbReference type="FunCoup" id="R7TJ74">
    <property type="interactions" value="2073"/>
</dbReference>
<sequence>MADSDDWFVSEDGCISIGQPSKAVAYHPNLNAILVTTKEPALRILDVTSGSLLQTSSLSADVADEVKTAYFPAKDRVVFGSSHAVGTRRDLNGILLLDTALQTPVTKSDDVVAIELPLPEATHLFKALVEAELSGVDYVEEVMKELEKEVVRVQNLAKQNHKVAKWACVCLKLPHCALKAVCSGLVSELRPQKNVPGLSVASSVIDRLGYLLPSNQLENVAGQVDRTLMYSEAARLETFLKWPHMNYKWALPDPMAQAGFYHQPSSAGDDRAMCFTCNVCLVCWEPTDEPWSEHERHSPTCPFVKGEYTQNVPMSITYATEPAQLHGAPSDLIECISATSSDEFFATSGLHGDVVVWSMKQLLQKHIEFNIDPWEPVIAGKMGSCGWTMQPTWEEPQPTTLPSEELAPPDIDAEHSPSVEDVLLSSAPVPNGLLEGDSESKTEIIEVGGAWKKPSSEIPLQDFEPAPEPFQRCRPSQDVLVSSLCLLGALKHDDKCKVDAVPGRAALVSGLTIRHSTVSVTDIHCDDNQSEVQAMNEVNQAISSAGSPPQIIADHLSPNPCSLRFETYLLVHDFGHKPSCNQKRRAPVTPVTKPPPAGDTNKSTPLTTQDLKEAYIPMPSMEIAEDPDPDVQIIGFTPPPGEESPNPEFGFQVQKLPSPAPNSKFSTLAQKCTSMKVRPKSCKVVQCLQLPLELGSHQYISHIVPSHDLVMVVTAHRMYHEKLSSMCNDVDGQGPANEAVTQGALLLYKAQPEFGLMTLEEKPRVVCVLETGKDRVVSVSMLPAEMNCTPEDEDSTPDDPQLKASPVHGGQMAVATAAGEVKVIELNSLLVKAVIKPPEGSKFVCACYCAGIDRLCCLSEEGKLHFYIIGPHEWHVDDVDFNAASLDVSFPKSVGPGEDAIDGAPSATVPGDSPRFDDLLVQQPLTSDVLSMLHDLTRFENLVPRFSATVPPCWSEIQQEQQQRRHPQHLHQHGEATQHTRTWRLQPDNTSWEEHLIELVLPRPTCVGHIDLKFMLHPMCTSLPHIQVTLLKQSISNIGRIISLSSEESKGNDGKEFCENSADEDKMFSQNVLPEFLEKNFARVICGPVDLVNFVEFSGDSGVVTLTSPQLLKVKSKSFLIHLKALPSKKKQATKKEKSSASNSRDMKHTKSFPVQVAPSAGSAVEQAASKQKLENIKGCDWLQEISVTIRRSSKSSVPQDRLQRYAMLESSPFHGQLVQIACGVNDGECEHGMEEEYRQRIALTILTWIIAIHMNTVNNRSDCCSCPISSELIGYCRTEENSILLTIQAHLQPLVMGCFMQSGRSMAHQASRLISLCIEYAKNLPDGTVAPAFIMALLHALLECLPHVESAKSAGSLHWFFILLNSVKSLDSGATGQKCADVLLQVAKHHSKRANHQHTILRSRFGLYGCPLDPELFDIDQAGDFPKSADTSSSLSANTCNAPQSNITSIPTSGFETTSIPTSTMGLSYASVVATNAASVAPGNSGQPVQKDFSDIMRLLSNDKNSKVSTEDASRHLMGLLEVEPLHFTCHATSDATRMERLSTGSSPASNSSSNLPSTIAKYYSSLEGKLKLIKQQHKKYPAEDNTKETHSAKYHPLLSEIEQKLTEPPKNSQTATLYPPFQFIPPTPKNTPFFMTPPVTPPNENSSLYVGATQDPGKPPSGKDSASAAKLPSGEVGPEKRLPVMYSQAHCLFQSPPSQALVIERMHAGARRFVVLDFEHPVLLTDVVIPACADLASISVDIWVAGEEVDGQRLVLSSDIGLRSLILSDIMPPPICQFLKGQRPASSVSSSPVDDPPAVAKEITCCPDQPRILSQLSCYMAILEDIQCRYSLACNRLTSLLAQTESANTSTAQHSFSKRSDVSTPKIHEAYQDCMQLQLQVNLARRAIERLRKALGLKDHEAERPQALARASTDKLRVLSELLLNTLLSITNPSFSIPQVPMSLYSVFTPQSAETLFRHLCIAGTRRMQLHTGVLLARVCGKHAWWGTFLGNLLCEFFSSDQGLMFPQDRVFLLITALGQKSLCSSVKTEPQSSATQVFESVLMLLARLLAPLIQDPGQNAVHLDLSLISWVLLFLSKCFDSLPPADESNREKDVTLFSIAAPASSRWDFIQGASALHSTWTTKTSSKLYRRKLHKRLIHHKQQLLDLQQTKKSTQWLMEKLYHNQPEMYPSVAASIQAKDIDVDATIKAQDFDFKLEFKQFCSKLRDTRHTFKDIIKNRKPREGSTNEHDSTTEGATAADEGCLNIAREKCIPVVRGLMMLLLSMDFSCHVDLFIIACKVVARISNLTRPAIMLSEMMKQNELESLLLLICSIECNHSSTSWGGAWAGHAITGLLQDILEGEKLYAMPTESHDVRAGHASTETDPTIGQSVTLPTMEEDSLASSQGASSAGASNTASQAADDSLSLDKESSLIMDMLLDDDEFDHLNKLHDYLVTDQMTPSSSFGVTGKPPGSGALGSSASSTAAPGGNDPASWMTISPNAIAWYPGAPAYGSVPSNLYDKKKLNMKALRNKLTNLVSKSGSSPQGVSTAIDARLETGVELRAETRLRTMLSLDVESIQSALSTPLPPASDGAASTHAYSSTDDQQLNDMSLLSSALPQPLQLSTEMLSICFNHLFVQLQMHRVNTEALLTAWLTFSDEATQDDAACSFDCSSVPSIALSPVAVTSLLNALVLQPAVSLKTWVLAFQVLTLMCNLRCDDDDKWLASVMVSDHNLMRILAKFLSSPLVQGASLSSQTFTQIGPTAVKAFHDFLQRLHIRCAEDNESHLKEMLLKLVYSLTSDRGAFQSCLGPVDAQCKLLECMLEQDIESVDVNNAISVIEAIVLLVNQHLSCQEQVLCHSWTEASVLSNSRACFTSLVPQLDESKSLGEASRNQLMSSLLKLINKLIQIPMPTRSGGGGGMEEADLSNRSLTDLSKMSQSLGTPGLGMTSTPNMPSATSQSALSQSRTDEQKQQDESKAPTLNLAQRPLHSCCHTEDKSQTLLCNVILGHQQIMASLLQTLSLCHGGLSKNKMLMDQLTSIDPISVGDGVFQILCTLNRRATSLQHLLQPLHQFLASDYRGIRMPGANRLSEPLLCFVLHVLDCPNAVRTFLEMGGVDAVCQNLVNTHRRVINTQPSMISTIMQYLMSKPEATQPVATAAKKTPVVGTDGNEGLQNFAPVGTISSSSPTACPADLLLNASPPHRRARSAAWSYKFYPDEAWIDLTISLPCAILLKEVRIQPHQTSLSTCPSAVSLELSCDNSAMVPACLPVVTSGLSSVNIQLLKPEVVTSVTVRLHRPRDTLTIGLSQLLLLGTTAFGEHANQQIVNEDYVAQTSIVWLRLLHHCLTQCPDLSPEVTESASQSQFLLPTLSSLLMSPSASIYAASIEAVLLKIGLHSSSMGLSLIEHLLRSRAGMDCHSLVPFQNKLRGMANESSVDILFQLGTHQDAATVHRLHAILAWLSDSATLAVQRSCAGAGLHERTIDLPSPAPAHIHCIASILWHSRDLATFDLNQVISKDLLSVLYEWSIGLSPSSLLKRAVDWVMCSLCFIQPSSFSTLMNLSGILLPVAITDDHKDQAALTDDHKADDPSALSLHLELSSSALSESHLSMLAVTCQSPEALRLLLDSGFVAVLCQAIYEFCLAQVEALRSPSSSSSSSSSSPDESGLRLEPCHLAPVLLFLAEVAKEVEMKSWLASAEGSAFWAILLKMLCASPSTVAYPELDDKRMSQSQRSAIESATVEFFCSVLACHPVSQVQFASVLCDVIRGSGQPRQGLSGFMRRLFLQVLLEDDKILVEFKNNCQMTKNGEHGATVLHPRYGTGHKHHSINLSLQTNCAEALAKVTTAYGMYSQPLGIPAAKDDGRKESAQQGIEVVDQLFSLAGMQAKEKRDKAKMPGRPVSRRGHRSEAASRTLIPSRMDLCFSHALFPRQILPKDLTLSQLMGLLQHRGVAAGQASLQLTISLAKKRPRASAADLAVSQDHDEAEEFESIPNEVLTEAASLPSALQVFASVGGLALLARHLPTFYPEVTRQVMPSEGGSKEGNLSTDWVTVESEDIYEDYDSQPSDSSSTLKQNLAMPPSIPPHSLVAFGLFLRLPGYAEVLLKEKRRAQCLLRLVLGVTDDGEGAHILTSPIASSLPTLPFNVLQSLFDSMPLTTDDGVLLRRMALEIGAVHLVLACLSVLSHHAPRQPIPGFHQEIILSATQAALSAASGSQSNPRSFQPGTTAMSAVDDKSQNYWAKGTGFGTGSTASSWDAEQALLRQRSEEEHVTCLLQVLASYIHPGGHGSSQEQLPSLLAQLLSHSCLVPAISSYLRNDSVLDMARHVPLYRSLLELLRGLAACTPLVPLLLPLPELSASDSSCSEASTASSVSFLLEKMKMCVDTYASRLKGKSSKDKNKGDSDEESEGLAKLIPDIQETAAIVNAAVTRLQQQQQQESSQSGDKEKSPAVEPSVSRLNRSDEERYMGVMRELQFGMGYELHGRCSMLLFCSDTFEMVLDDDNGTTKFTVPHHYESQVKAVGEVNNAARARRLAQEAVTLSTSLPLSASSSVFVRCDEERLDVMKVLITGPSDTPYANGCFEFDVYFPQDYPNSPPLVNLVTTGNQTVRFNPNLYNDGKVCLSILNTWHGRPEEKWNSHTSSFLQVLVSIQSLILVSEPYFNEPGYERSRGTPSGIASSKEYDANIRQATVKWGMLEMLKNPVSCFRDVILRHFWLKRNEIISDIQAWIIDLDDNSSDKRVGRTITHSCLALKRHYKHLLEEFRRMKPMHDMEESQAEQGHPSLEPSSSSQAIAASTEEIDKNIMHELMQMDTQHNFVIESSSCETSESSSVTCESSEDQTISPSDEKKSPPPPPPPPPPPQTDALQ</sequence>
<feature type="region of interest" description="Disordered" evidence="29">
    <location>
        <begin position="581"/>
        <end position="605"/>
    </location>
</feature>
<feature type="region of interest" description="Disordered" evidence="29">
    <location>
        <begin position="4413"/>
        <end position="4445"/>
    </location>
</feature>
<dbReference type="SMART" id="SM00212">
    <property type="entry name" value="UBCc"/>
    <property type="match status" value="1"/>
</dbReference>
<dbReference type="EnsemblMetazoa" id="CapteT223860">
    <property type="protein sequence ID" value="CapteP223860"/>
    <property type="gene ID" value="CapteG223860"/>
</dbReference>
<evidence type="ECO:0000256" key="20">
    <source>
        <dbReference type="ARBA" id="ARBA00023034"/>
    </source>
</evidence>
<feature type="region of interest" description="Disordered" evidence="29">
    <location>
        <begin position="4752"/>
        <end position="4774"/>
    </location>
</feature>
<dbReference type="GO" id="GO:0032465">
    <property type="term" value="P:regulation of cytokinesis"/>
    <property type="evidence" value="ECO:0007669"/>
    <property type="project" value="InterPro"/>
</dbReference>
<feature type="region of interest" description="Disordered" evidence="29">
    <location>
        <begin position="960"/>
        <end position="982"/>
    </location>
</feature>
<evidence type="ECO:0000256" key="27">
    <source>
        <dbReference type="ARBA" id="ARBA00079718"/>
    </source>
</evidence>
<evidence type="ECO:0000256" key="15">
    <source>
        <dbReference type="ARBA" id="ARBA00022753"/>
    </source>
</evidence>
<keyword evidence="8" id="KW-0853">WD repeat</keyword>
<dbReference type="FunFam" id="3.10.110.10:FF:000014">
    <property type="entry name" value="Baculoviral IAP repeat-containing protein 6"/>
    <property type="match status" value="1"/>
</dbReference>
<feature type="region of interest" description="Disordered" evidence="29">
    <location>
        <begin position="1646"/>
        <end position="1678"/>
    </location>
</feature>
<evidence type="ECO:0000256" key="10">
    <source>
        <dbReference type="ARBA" id="ARBA00022679"/>
    </source>
</evidence>
<evidence type="ECO:0000256" key="22">
    <source>
        <dbReference type="ARBA" id="ARBA00023212"/>
    </source>
</evidence>
<proteinExistence type="inferred from homology"/>
<dbReference type="GO" id="GO:0042127">
    <property type="term" value="P:regulation of cell population proliferation"/>
    <property type="evidence" value="ECO:0007669"/>
    <property type="project" value="UniProtKB-ARBA"/>
</dbReference>
<keyword evidence="14" id="KW-0677">Repeat</keyword>
<dbReference type="CDD" id="cd00022">
    <property type="entry name" value="BIR"/>
    <property type="match status" value="1"/>
</dbReference>
<name>R7TJ74_CAPTE</name>
<dbReference type="SUPFAM" id="SSF54495">
    <property type="entry name" value="UBC-like"/>
    <property type="match status" value="1"/>
</dbReference>
<gene>
    <name evidence="31" type="ORF">CAPTEDRAFT_223860</name>
</gene>
<comment type="similarity">
    <text evidence="24">Belongs to the BIRC6 family.</text>
</comment>
<feature type="compositionally biased region" description="Low complexity" evidence="29">
    <location>
        <begin position="2384"/>
        <end position="2406"/>
    </location>
</feature>
<evidence type="ECO:0000256" key="8">
    <source>
        <dbReference type="ARBA" id="ARBA00022574"/>
    </source>
</evidence>
<protein>
    <recommendedName>
        <fullName evidence="25">Dual E2 ubiquitin-conjugating enzyme/E3 ubiquitin-protein ligase BIRC6</fullName>
    </recommendedName>
    <alternativeName>
        <fullName evidence="28">BIR repeat-containing ubiquitin-conjugating enzyme</fullName>
    </alternativeName>
    <alternativeName>
        <fullName evidence="27">Baculoviral IAP repeat-containing protein 6</fullName>
    </alternativeName>
    <alternativeName>
        <fullName evidence="26">Ubiquitin-conjugating BIR domain enzyme apollon</fullName>
    </alternativeName>
</protein>
<dbReference type="EMBL" id="AMQN01012693">
    <property type="status" value="NOT_ANNOTATED_CDS"/>
    <property type="molecule type" value="Genomic_DNA"/>
</dbReference>
<accession>R7TJ74</accession>
<keyword evidence="12" id="KW-0053">Apoptosis</keyword>
<dbReference type="GO" id="GO:0046872">
    <property type="term" value="F:metal ion binding"/>
    <property type="evidence" value="ECO:0007669"/>
    <property type="project" value="UniProtKB-KW"/>
</dbReference>
<evidence type="ECO:0000256" key="25">
    <source>
        <dbReference type="ARBA" id="ARBA00069601"/>
    </source>
</evidence>
<evidence type="ECO:0000256" key="23">
    <source>
        <dbReference type="ARBA" id="ARBA00023306"/>
    </source>
</evidence>
<feature type="region of interest" description="Disordered" evidence="29">
    <location>
        <begin position="3869"/>
        <end position="3893"/>
    </location>
</feature>
<feature type="region of interest" description="Disordered" evidence="29">
    <location>
        <begin position="2920"/>
        <end position="2966"/>
    </location>
</feature>
<feature type="region of interest" description="Disordered" evidence="29">
    <location>
        <begin position="2444"/>
        <end position="2471"/>
    </location>
</feature>
<keyword evidence="17" id="KW-0833">Ubl conjugation pathway</keyword>
<dbReference type="GO" id="GO:0043066">
    <property type="term" value="P:negative regulation of apoptotic process"/>
    <property type="evidence" value="ECO:0007669"/>
    <property type="project" value="UniProtKB-ARBA"/>
</dbReference>
<dbReference type="Pfam" id="PF00653">
    <property type="entry name" value="BIR"/>
    <property type="match status" value="1"/>
</dbReference>
<feature type="region of interest" description="Disordered" evidence="29">
    <location>
        <begin position="4803"/>
        <end position="4849"/>
    </location>
</feature>
<dbReference type="SMART" id="SM00238">
    <property type="entry name" value="BIR"/>
    <property type="match status" value="1"/>
</dbReference>
<dbReference type="EMBL" id="KB309695">
    <property type="protein sequence ID" value="ELT93547.1"/>
    <property type="molecule type" value="Genomic_DNA"/>
</dbReference>
<evidence type="ECO:0000256" key="11">
    <source>
        <dbReference type="ARBA" id="ARBA00022690"/>
    </source>
</evidence>
<dbReference type="OrthoDB" id="2196114at2759"/>
<evidence type="ECO:0000256" key="2">
    <source>
        <dbReference type="ARBA" id="ARBA00004198"/>
    </source>
</evidence>
<evidence type="ECO:0000256" key="9">
    <source>
        <dbReference type="ARBA" id="ARBA00022618"/>
    </source>
</evidence>
<keyword evidence="33" id="KW-1185">Reference proteome</keyword>
<dbReference type="PROSITE" id="PS50143">
    <property type="entry name" value="BIR_REPEAT_2"/>
    <property type="match status" value="1"/>
</dbReference>
<dbReference type="Proteomes" id="UP000014760">
    <property type="component" value="Unassembled WGS sequence"/>
</dbReference>
<evidence type="ECO:0000256" key="5">
    <source>
        <dbReference type="ARBA" id="ARBA00004647"/>
    </source>
</evidence>
<keyword evidence="9" id="KW-0132">Cell division</keyword>
<evidence type="ECO:0000259" key="30">
    <source>
        <dbReference type="PROSITE" id="PS50127"/>
    </source>
</evidence>
<dbReference type="GO" id="GO:0051301">
    <property type="term" value="P:cell division"/>
    <property type="evidence" value="ECO:0007669"/>
    <property type="project" value="UniProtKB-KW"/>
</dbReference>
<feature type="compositionally biased region" description="Low complexity" evidence="29">
    <location>
        <begin position="4414"/>
        <end position="4424"/>
    </location>
</feature>
<dbReference type="Gene3D" id="1.10.1170.10">
    <property type="entry name" value="Inhibitor Of Apoptosis Protein (2mihbC-IAP-1), Chain A"/>
    <property type="match status" value="1"/>
</dbReference>
<keyword evidence="6" id="KW-0963">Cytoplasm</keyword>
<dbReference type="GO" id="GO:0004869">
    <property type="term" value="F:cysteine-type endopeptidase inhibitor activity"/>
    <property type="evidence" value="ECO:0007669"/>
    <property type="project" value="TreeGrafter"/>
</dbReference>
<feature type="region of interest" description="Disordered" evidence="29">
    <location>
        <begin position="1130"/>
        <end position="1159"/>
    </location>
</feature>
<keyword evidence="21" id="KW-0472">Membrane</keyword>
<dbReference type="InterPro" id="IPR022103">
    <property type="entry name" value="BIRC6"/>
</dbReference>
<dbReference type="SUPFAM" id="SSF57924">
    <property type="entry name" value="Inhibitor of apoptosis (IAP) repeat"/>
    <property type="match status" value="1"/>
</dbReference>
<evidence type="ECO:0000256" key="4">
    <source>
        <dbReference type="ARBA" id="ARBA00004300"/>
    </source>
</evidence>
<organism evidence="31">
    <name type="scientific">Capitella teleta</name>
    <name type="common">Polychaete worm</name>
    <dbReference type="NCBI Taxonomy" id="283909"/>
    <lineage>
        <taxon>Eukaryota</taxon>
        <taxon>Metazoa</taxon>
        <taxon>Spiralia</taxon>
        <taxon>Lophotrochozoa</taxon>
        <taxon>Annelida</taxon>
        <taxon>Polychaeta</taxon>
        <taxon>Sedentaria</taxon>
        <taxon>Scolecida</taxon>
        <taxon>Capitellidae</taxon>
        <taxon>Capitella</taxon>
    </lineage>
</organism>
<feature type="compositionally biased region" description="Low complexity" evidence="29">
    <location>
        <begin position="4803"/>
        <end position="4817"/>
    </location>
</feature>
<dbReference type="PROSITE" id="PS50127">
    <property type="entry name" value="UBC_2"/>
    <property type="match status" value="1"/>
</dbReference>
<keyword evidence="15" id="KW-0967">Endosome</keyword>
<keyword evidence="19" id="KW-0832">Ubl conjugation</keyword>
<evidence type="ECO:0000256" key="28">
    <source>
        <dbReference type="ARBA" id="ARBA00081222"/>
    </source>
</evidence>
<keyword evidence="13" id="KW-0479">Metal-binding</keyword>
<evidence type="ECO:0000256" key="16">
    <source>
        <dbReference type="ARBA" id="ARBA00022776"/>
    </source>
</evidence>
<keyword evidence="16" id="KW-0498">Mitosis</keyword>
<evidence type="ECO:0000256" key="3">
    <source>
        <dbReference type="ARBA" id="ARBA00004214"/>
    </source>
</evidence>
<dbReference type="GO" id="GO:0005813">
    <property type="term" value="C:centrosome"/>
    <property type="evidence" value="ECO:0007669"/>
    <property type="project" value="UniProtKB-SubCell"/>
</dbReference>
<evidence type="ECO:0000256" key="14">
    <source>
        <dbReference type="ARBA" id="ARBA00022737"/>
    </source>
</evidence>
<evidence type="ECO:0000256" key="29">
    <source>
        <dbReference type="SAM" id="MobiDB-lite"/>
    </source>
</evidence>
<dbReference type="FunFam" id="1.10.1170.10:FF:000001">
    <property type="entry name" value="baculoviral IAP repeat-containing protein 6 isoform X1"/>
    <property type="match status" value="1"/>
</dbReference>
<dbReference type="GO" id="GO:0005768">
    <property type="term" value="C:endosome"/>
    <property type="evidence" value="ECO:0007669"/>
    <property type="project" value="UniProtKB-SubCell"/>
</dbReference>
<evidence type="ECO:0000256" key="18">
    <source>
        <dbReference type="ARBA" id="ARBA00022833"/>
    </source>
</evidence>
<keyword evidence="11" id="KW-0646">Protease inhibitor</keyword>
<dbReference type="GO" id="GO:0006915">
    <property type="term" value="P:apoptotic process"/>
    <property type="evidence" value="ECO:0007669"/>
    <property type="project" value="UniProtKB-KW"/>
</dbReference>
<evidence type="ECO:0000256" key="13">
    <source>
        <dbReference type="ARBA" id="ARBA00022723"/>
    </source>
</evidence>
<dbReference type="CDD" id="cd23810">
    <property type="entry name" value="UBCc_BIRC6"/>
    <property type="match status" value="1"/>
</dbReference>
<evidence type="ECO:0000256" key="6">
    <source>
        <dbReference type="ARBA" id="ARBA00022490"/>
    </source>
</evidence>
<dbReference type="Pfam" id="PF00179">
    <property type="entry name" value="UQ_con"/>
    <property type="match status" value="1"/>
</dbReference>
<evidence type="ECO:0000256" key="24">
    <source>
        <dbReference type="ARBA" id="ARBA00060909"/>
    </source>
</evidence>
<dbReference type="GO" id="GO:0004842">
    <property type="term" value="F:ubiquitin-protein transferase activity"/>
    <property type="evidence" value="ECO:0007669"/>
    <property type="project" value="InterPro"/>
</dbReference>
<dbReference type="HOGENOM" id="CLU_000111_1_0_1"/>
<dbReference type="InterPro" id="IPR036322">
    <property type="entry name" value="WD40_repeat_dom_sf"/>
</dbReference>
<dbReference type="InterPro" id="IPR001370">
    <property type="entry name" value="BIR_rpt"/>
</dbReference>
<evidence type="ECO:0000256" key="21">
    <source>
        <dbReference type="ARBA" id="ARBA00023136"/>
    </source>
</evidence>
<keyword evidence="7" id="KW-0597">Phosphoprotein</keyword>
<feature type="compositionally biased region" description="Basic and acidic residues" evidence="29">
    <location>
        <begin position="2950"/>
        <end position="2961"/>
    </location>
</feature>
<dbReference type="STRING" id="283909.R7TJ74"/>
<feature type="compositionally biased region" description="Low complexity" evidence="29">
    <location>
        <begin position="2453"/>
        <end position="2471"/>
    </location>
</feature>
<dbReference type="PANTHER" id="PTHR46116:SF39">
    <property type="entry name" value="BACULOVIRAL IAP REPEAT-CONTAINING PROTEIN 6"/>
    <property type="match status" value="1"/>
</dbReference>
<dbReference type="GO" id="GO:0005794">
    <property type="term" value="C:Golgi apparatus"/>
    <property type="evidence" value="ECO:0007669"/>
    <property type="project" value="UniProtKB-SubCell"/>
</dbReference>
<evidence type="ECO:0000256" key="19">
    <source>
        <dbReference type="ARBA" id="ARBA00022843"/>
    </source>
</evidence>
<dbReference type="PANTHER" id="PTHR46116">
    <property type="entry name" value="(E3-INDEPENDENT) E2 UBIQUITIN-CONJUGATING ENZYME"/>
    <property type="match status" value="1"/>
</dbReference>
<evidence type="ECO:0000256" key="17">
    <source>
        <dbReference type="ARBA" id="ARBA00022786"/>
    </source>
</evidence>
<dbReference type="Gene3D" id="3.10.110.10">
    <property type="entry name" value="Ubiquitin Conjugating Enzyme"/>
    <property type="match status" value="1"/>
</dbReference>
<dbReference type="GO" id="GO:0000922">
    <property type="term" value="C:spindle pole"/>
    <property type="evidence" value="ECO:0007669"/>
    <property type="project" value="UniProtKB-SubCell"/>
</dbReference>
<dbReference type="InterPro" id="IPR000608">
    <property type="entry name" value="UBC"/>
</dbReference>
<evidence type="ECO:0000256" key="12">
    <source>
        <dbReference type="ARBA" id="ARBA00022703"/>
    </source>
</evidence>
<feature type="compositionally biased region" description="Basic and acidic residues" evidence="29">
    <location>
        <begin position="2219"/>
        <end position="2235"/>
    </location>
</feature>
<dbReference type="GO" id="GO:0030496">
    <property type="term" value="C:midbody"/>
    <property type="evidence" value="ECO:0007669"/>
    <property type="project" value="UniProtKB-SubCell"/>
</dbReference>
<comment type="subcellular location">
    <subcellularLocation>
        <location evidence="4">Cytoplasm</location>
        <location evidence="4">Cytoskeleton</location>
        <location evidence="4">Microtubule organizing center</location>
        <location evidence="4">Centrosome</location>
    </subcellularLocation>
    <subcellularLocation>
        <location evidence="5">Cytoplasm</location>
        <location evidence="5">Cytoskeleton</location>
        <location evidence="5">Spindle pole</location>
    </subcellularLocation>
    <subcellularLocation>
        <location evidence="1">Endosome</location>
    </subcellularLocation>
    <subcellularLocation>
        <location evidence="2">Golgi apparatus</location>
        <location evidence="2">trans-Golgi network membrane</location>
    </subcellularLocation>
    <subcellularLocation>
        <location evidence="3">Midbody</location>
    </subcellularLocation>
</comment>
<dbReference type="SUPFAM" id="SSF50978">
    <property type="entry name" value="WD40 repeat-like"/>
    <property type="match status" value="1"/>
</dbReference>
<feature type="region of interest" description="Disordered" evidence="29">
    <location>
        <begin position="2219"/>
        <end position="2238"/>
    </location>
</feature>
<evidence type="ECO:0000313" key="31">
    <source>
        <dbReference type="EMBL" id="ELT93547.1"/>
    </source>
</evidence>
<evidence type="ECO:0000256" key="1">
    <source>
        <dbReference type="ARBA" id="ARBA00004177"/>
    </source>
</evidence>
<keyword evidence="22" id="KW-0206">Cytoskeleton</keyword>